<evidence type="ECO:0000256" key="6">
    <source>
        <dbReference type="RuleBase" id="RU361235"/>
    </source>
</evidence>
<evidence type="ECO:0000313" key="9">
    <source>
        <dbReference type="Proteomes" id="UP000091820"/>
    </source>
</evidence>
<feature type="domain" description="Carboxylesterase type B" evidence="7">
    <location>
        <begin position="15"/>
        <end position="512"/>
    </location>
</feature>
<reference evidence="9" key="1">
    <citation type="submission" date="2014-03" db="EMBL/GenBank/DDBJ databases">
        <authorList>
            <person name="Aksoy S."/>
            <person name="Warren W."/>
            <person name="Wilson R.K."/>
        </authorList>
    </citation>
    <scope>NUCLEOTIDE SEQUENCE [LARGE SCALE GENOMIC DNA]</scope>
    <source>
        <strain evidence="9">IAEA</strain>
    </source>
</reference>
<dbReference type="AlphaFoldDB" id="A0A1A9WQZ2"/>
<accession>A0A1A9WQZ2</accession>
<dbReference type="PROSITE" id="PS00122">
    <property type="entry name" value="CARBOXYLESTERASE_B_1"/>
    <property type="match status" value="1"/>
</dbReference>
<dbReference type="InterPro" id="IPR019826">
    <property type="entry name" value="Carboxylesterase_B_AS"/>
</dbReference>
<evidence type="ECO:0000259" key="7">
    <source>
        <dbReference type="Pfam" id="PF00135"/>
    </source>
</evidence>
<evidence type="ECO:0000313" key="8">
    <source>
        <dbReference type="EnsemblMetazoa" id="GBRI028907-PA"/>
    </source>
</evidence>
<dbReference type="InterPro" id="IPR029058">
    <property type="entry name" value="AB_hydrolase_fold"/>
</dbReference>
<dbReference type="InterPro" id="IPR050309">
    <property type="entry name" value="Type-B_Carboxylest/Lipase"/>
</dbReference>
<dbReference type="Gene3D" id="3.40.50.1820">
    <property type="entry name" value="alpha/beta hydrolase"/>
    <property type="match status" value="1"/>
</dbReference>
<dbReference type="VEuPathDB" id="VectorBase:GBRI028907"/>
<protein>
    <recommendedName>
        <fullName evidence="6">Carboxylic ester hydrolase</fullName>
        <ecNumber evidence="6">3.1.1.-</ecNumber>
    </recommendedName>
</protein>
<evidence type="ECO:0000256" key="1">
    <source>
        <dbReference type="ARBA" id="ARBA00005964"/>
    </source>
</evidence>
<evidence type="ECO:0000256" key="3">
    <source>
        <dbReference type="ARBA" id="ARBA00022801"/>
    </source>
</evidence>
<keyword evidence="5" id="KW-0325">Glycoprotein</keyword>
<dbReference type="Proteomes" id="UP000091820">
    <property type="component" value="Unassembled WGS sequence"/>
</dbReference>
<keyword evidence="2" id="KW-0719">Serine esterase</keyword>
<dbReference type="EnsemblMetazoa" id="GBRI028907-RA">
    <property type="protein sequence ID" value="GBRI028907-PA"/>
    <property type="gene ID" value="GBRI028907"/>
</dbReference>
<comment type="similarity">
    <text evidence="1 6">Belongs to the type-B carboxylesterase/lipase family.</text>
</comment>
<dbReference type="Pfam" id="PF00135">
    <property type="entry name" value="COesterase"/>
    <property type="match status" value="1"/>
</dbReference>
<name>A0A1A9WQZ2_9MUSC</name>
<keyword evidence="4" id="KW-1015">Disulfide bond</keyword>
<dbReference type="SUPFAM" id="SSF53474">
    <property type="entry name" value="alpha/beta-Hydrolases"/>
    <property type="match status" value="1"/>
</dbReference>
<dbReference type="EC" id="3.1.1.-" evidence="6"/>
<dbReference type="InterPro" id="IPR002018">
    <property type="entry name" value="CarbesteraseB"/>
</dbReference>
<evidence type="ECO:0000256" key="2">
    <source>
        <dbReference type="ARBA" id="ARBA00022487"/>
    </source>
</evidence>
<dbReference type="PROSITE" id="PS00941">
    <property type="entry name" value="CARBOXYLESTERASE_B_2"/>
    <property type="match status" value="1"/>
</dbReference>
<dbReference type="PANTHER" id="PTHR11559">
    <property type="entry name" value="CARBOXYLESTERASE"/>
    <property type="match status" value="1"/>
</dbReference>
<sequence length="562" mass="63579">MAVSNEEHVTACIPQLGCVEGIEMPGYRTEKYEAFLGVPYAKPPVGELRFKNPEPVQPWTGILRAIDSKPDCIQKNYLIPGWPVSGEEDCLYLNIYRPSHCSPDLLLPVVFYIFPGGLFTGSINPNVNGPEYLMDTGKVLLVTINYRLGVFGFLSTGDEHMPGNFGLKDQLLALHWVKDNIAAFGGNPEDVTLLGHSAGASSVHLHTINSKAKGLFHRAILGSGTALAPYVELLQRPLEQARKVAEVIGIKNAYDISTQNLTEHLRLVESEDLLNSGDSLKIWQNHILCNYHPVLEDCALNGSYLTEDPVTVTRLGNFTQIPWLMGMMSYHGEGGAVAINIINNEELREEFNDQFSYLMLELLQLNNKNFSDDEKNQKMHQLLKEYMNDAQELNSNTKDGFLELITDIWFYYPWYKTLKYYLNYVDVKVNPVYLYKFSYLGTHSYAQIFTGGSMNRYDSVHLDDLLYVFRQSAVFPDFDLHSTDANLSKDFVDMLVQFIQTGKPLYYSDIDLCTKENFQAVGDSGICNYLEFVNDNQEGFKKISSNAFPVKRMRLLQGIFGN</sequence>
<keyword evidence="3 6" id="KW-0378">Hydrolase</keyword>
<keyword evidence="9" id="KW-1185">Reference proteome</keyword>
<dbReference type="InterPro" id="IPR019819">
    <property type="entry name" value="Carboxylesterase_B_CS"/>
</dbReference>
<proteinExistence type="inferred from homology"/>
<dbReference type="GO" id="GO:0052689">
    <property type="term" value="F:carboxylic ester hydrolase activity"/>
    <property type="evidence" value="ECO:0007669"/>
    <property type="project" value="UniProtKB-KW"/>
</dbReference>
<organism evidence="8 9">
    <name type="scientific">Glossina brevipalpis</name>
    <dbReference type="NCBI Taxonomy" id="37001"/>
    <lineage>
        <taxon>Eukaryota</taxon>
        <taxon>Metazoa</taxon>
        <taxon>Ecdysozoa</taxon>
        <taxon>Arthropoda</taxon>
        <taxon>Hexapoda</taxon>
        <taxon>Insecta</taxon>
        <taxon>Pterygota</taxon>
        <taxon>Neoptera</taxon>
        <taxon>Endopterygota</taxon>
        <taxon>Diptera</taxon>
        <taxon>Brachycera</taxon>
        <taxon>Muscomorpha</taxon>
        <taxon>Hippoboscoidea</taxon>
        <taxon>Glossinidae</taxon>
        <taxon>Glossina</taxon>
    </lineage>
</organism>
<reference evidence="8" key="2">
    <citation type="submission" date="2020-05" db="UniProtKB">
        <authorList>
            <consortium name="EnsemblMetazoa"/>
        </authorList>
    </citation>
    <scope>IDENTIFICATION</scope>
    <source>
        <strain evidence="8">IAEA</strain>
    </source>
</reference>
<evidence type="ECO:0000256" key="4">
    <source>
        <dbReference type="ARBA" id="ARBA00023157"/>
    </source>
</evidence>
<dbReference type="STRING" id="37001.A0A1A9WQZ2"/>
<evidence type="ECO:0000256" key="5">
    <source>
        <dbReference type="ARBA" id="ARBA00023180"/>
    </source>
</evidence>